<dbReference type="GO" id="GO:0006567">
    <property type="term" value="P:L-threonine catabolic process"/>
    <property type="evidence" value="ECO:0007669"/>
    <property type="project" value="TreeGrafter"/>
</dbReference>
<protein>
    <submittedName>
        <fullName evidence="8">GntG family PLP-dependent aldolase</fullName>
    </submittedName>
</protein>
<accession>A0AAW9REV7</accession>
<keyword evidence="4" id="KW-0663">Pyridoxal phosphate</keyword>
<dbReference type="GO" id="GO:0008732">
    <property type="term" value="F:L-allo-threonine aldolase activity"/>
    <property type="evidence" value="ECO:0007669"/>
    <property type="project" value="TreeGrafter"/>
</dbReference>
<dbReference type="SUPFAM" id="SSF53383">
    <property type="entry name" value="PLP-dependent transferases"/>
    <property type="match status" value="1"/>
</dbReference>
<dbReference type="Gene3D" id="3.90.1150.10">
    <property type="entry name" value="Aspartate Aminotransferase, domain 1"/>
    <property type="match status" value="1"/>
</dbReference>
<comment type="cofactor">
    <cofactor evidence="1">
        <name>pyridoxal 5'-phosphate</name>
        <dbReference type="ChEBI" id="CHEBI:597326"/>
    </cofactor>
</comment>
<comment type="subunit">
    <text evidence="3">Homotetramer.</text>
</comment>
<dbReference type="FunFam" id="3.40.640.10:FF:000030">
    <property type="entry name" value="Low-specificity L-threonine aldolase"/>
    <property type="match status" value="1"/>
</dbReference>
<dbReference type="InterPro" id="IPR023603">
    <property type="entry name" value="Low_specificity_L-TA-like"/>
</dbReference>
<evidence type="ECO:0000256" key="3">
    <source>
        <dbReference type="ARBA" id="ARBA00011881"/>
    </source>
</evidence>
<keyword evidence="5" id="KW-0456">Lyase</keyword>
<dbReference type="EMBL" id="JAZHOG010000001">
    <property type="protein sequence ID" value="MEJ8566096.1"/>
    <property type="molecule type" value="Genomic_DNA"/>
</dbReference>
<evidence type="ECO:0000256" key="5">
    <source>
        <dbReference type="ARBA" id="ARBA00023239"/>
    </source>
</evidence>
<dbReference type="NCBIfam" id="NF041359">
    <property type="entry name" value="GntG_guanitoxin"/>
    <property type="match status" value="1"/>
</dbReference>
<dbReference type="RefSeq" id="WP_354693420.1">
    <property type="nucleotide sequence ID" value="NZ_JAZHOG010000001.1"/>
</dbReference>
<dbReference type="GO" id="GO:0005829">
    <property type="term" value="C:cytosol"/>
    <property type="evidence" value="ECO:0007669"/>
    <property type="project" value="TreeGrafter"/>
</dbReference>
<evidence type="ECO:0000256" key="4">
    <source>
        <dbReference type="ARBA" id="ARBA00022898"/>
    </source>
</evidence>
<dbReference type="Proteomes" id="UP001359886">
    <property type="component" value="Unassembled WGS sequence"/>
</dbReference>
<dbReference type="InterPro" id="IPR001597">
    <property type="entry name" value="ArAA_b-elim_lyase/Thr_aldolase"/>
</dbReference>
<comment type="caution">
    <text evidence="8">The sequence shown here is derived from an EMBL/GenBank/DDBJ whole genome shotgun (WGS) entry which is preliminary data.</text>
</comment>
<dbReference type="PIRSF" id="PIRSF017617">
    <property type="entry name" value="Thr_aldolase"/>
    <property type="match status" value="1"/>
</dbReference>
<feature type="domain" description="Aromatic amino acid beta-eliminating lyase/threonine aldolase" evidence="7">
    <location>
        <begin position="6"/>
        <end position="289"/>
    </location>
</feature>
<name>A0AAW9REV7_9GAMM</name>
<evidence type="ECO:0000259" key="7">
    <source>
        <dbReference type="Pfam" id="PF01212"/>
    </source>
</evidence>
<evidence type="ECO:0000313" key="8">
    <source>
        <dbReference type="EMBL" id="MEJ8566096.1"/>
    </source>
</evidence>
<evidence type="ECO:0000313" key="9">
    <source>
        <dbReference type="Proteomes" id="UP001359886"/>
    </source>
</evidence>
<dbReference type="InterPro" id="IPR015422">
    <property type="entry name" value="PyrdxlP-dep_Trfase_small"/>
</dbReference>
<dbReference type="AlphaFoldDB" id="A0AAW9REV7"/>
<dbReference type="InterPro" id="IPR015424">
    <property type="entry name" value="PyrdxlP-dep_Trfase"/>
</dbReference>
<dbReference type="PANTHER" id="PTHR48097:SF9">
    <property type="entry name" value="L-THREONINE ALDOLASE"/>
    <property type="match status" value="1"/>
</dbReference>
<reference evidence="8 9" key="1">
    <citation type="submission" date="2024-02" db="EMBL/GenBank/DDBJ databases">
        <title>A novel Wenzhouxiangellaceae bacterium, isolated from coastal sediments.</title>
        <authorList>
            <person name="Du Z.-J."/>
            <person name="Ye Y.-Q."/>
            <person name="Zhang X.-Y."/>
        </authorList>
    </citation>
    <scope>NUCLEOTIDE SEQUENCE [LARGE SCALE GENOMIC DNA]</scope>
    <source>
        <strain evidence="8 9">CH-27</strain>
    </source>
</reference>
<sequence>MNTFIDLRSDTFTRPTAGMRQAIAAADVGNAGYGEDPSVNRLEGEIAEYFGQESAVFLPSATMAGQVAIAVWTRPGDTVLIEQYGHDYYFETGAMAAVAGAQAHLLAGHRGVLDPDDVAAALIHPENPYARTALVVLENTSNYGGGTVYPQTTLERIFTLTRDRAIPVHVDGARIWNAIIATGADPGGLVQAGGSLSVCLSKGLGAPMGALLLGETAFIAEARRVQFMLGGVMRQVGFMAEAARYAFRHHFERLADDHANASLLAEQLAGNPHIHIDHEAVQTNMVYLDMRGGAEQAANLVRDLDAHGIGALAVGHRVRLVTSLNVDRTDCEQAAATINRLLEDT</sequence>
<dbReference type="GO" id="GO:0006545">
    <property type="term" value="P:glycine biosynthetic process"/>
    <property type="evidence" value="ECO:0007669"/>
    <property type="project" value="TreeGrafter"/>
</dbReference>
<evidence type="ECO:0000256" key="6">
    <source>
        <dbReference type="PIRSR" id="PIRSR017617-1"/>
    </source>
</evidence>
<comment type="similarity">
    <text evidence="2">Belongs to the threonine aldolase family.</text>
</comment>
<dbReference type="InterPro" id="IPR015421">
    <property type="entry name" value="PyrdxlP-dep_Trfase_major"/>
</dbReference>
<proteinExistence type="inferred from homology"/>
<dbReference type="PANTHER" id="PTHR48097">
    <property type="entry name" value="L-THREONINE ALDOLASE-RELATED"/>
    <property type="match status" value="1"/>
</dbReference>
<dbReference type="Gene3D" id="3.40.640.10">
    <property type="entry name" value="Type I PLP-dependent aspartate aminotransferase-like (Major domain)"/>
    <property type="match status" value="1"/>
</dbReference>
<evidence type="ECO:0000256" key="2">
    <source>
        <dbReference type="ARBA" id="ARBA00006966"/>
    </source>
</evidence>
<keyword evidence="9" id="KW-1185">Reference proteome</keyword>
<feature type="modified residue" description="N6-(pyridoxal phosphate)lysine" evidence="6">
    <location>
        <position position="202"/>
    </location>
</feature>
<evidence type="ECO:0000256" key="1">
    <source>
        <dbReference type="ARBA" id="ARBA00001933"/>
    </source>
</evidence>
<organism evidence="8 9">
    <name type="scientific">Elongatibacter sediminis</name>
    <dbReference type="NCBI Taxonomy" id="3119006"/>
    <lineage>
        <taxon>Bacteria</taxon>
        <taxon>Pseudomonadati</taxon>
        <taxon>Pseudomonadota</taxon>
        <taxon>Gammaproteobacteria</taxon>
        <taxon>Chromatiales</taxon>
        <taxon>Wenzhouxiangellaceae</taxon>
        <taxon>Elongatibacter</taxon>
    </lineage>
</organism>
<dbReference type="Pfam" id="PF01212">
    <property type="entry name" value="Beta_elim_lyase"/>
    <property type="match status" value="1"/>
</dbReference>
<gene>
    <name evidence="8" type="ORF">V3330_00555</name>
</gene>